<dbReference type="AlphaFoldDB" id="A0A2H0UTS5"/>
<sequence length="218" mass="24316">MFLNILPVLVLSALGADPSNPQISIEGPTAQIYYENLNVAEQSMTSIPERRTYRKLVDGMTCTKGRNMMRAGGSTTFRCTIEEDLTPNQIEAIYNNLELNESHENRPGARISKKRVAHVDGDFIFIRSALVAGPGRSKIRYYFEYPSAYDEIELSSVTTIGKDAQAIYESLDVTPRERRTVGAQSFEKSVGSLSCYRSSTPGPRSKVRYQCTLEGLLD</sequence>
<name>A0A2H0UTS5_9BACT</name>
<dbReference type="EMBL" id="PFAZ01000005">
    <property type="protein sequence ID" value="PIR89175.1"/>
    <property type="molecule type" value="Genomic_DNA"/>
</dbReference>
<comment type="caution">
    <text evidence="1">The sequence shown here is derived from an EMBL/GenBank/DDBJ whole genome shotgun (WGS) entry which is preliminary data.</text>
</comment>
<proteinExistence type="predicted"/>
<reference evidence="2" key="1">
    <citation type="submission" date="2017-09" db="EMBL/GenBank/DDBJ databases">
        <title>Depth-based differentiation of microbial function through sediment-hosted aquifers and enrichment of novel symbionts in the deep terrestrial subsurface.</title>
        <authorList>
            <person name="Probst A.J."/>
            <person name="Ladd B."/>
            <person name="Jarett J.K."/>
            <person name="Geller-Mcgrath D.E."/>
            <person name="Sieber C.M.K."/>
            <person name="Emerson J.B."/>
            <person name="Anantharaman K."/>
            <person name="Thomas B.C."/>
            <person name="Malmstrom R."/>
            <person name="Stieglmeier M."/>
            <person name="Klingl A."/>
            <person name="Woyke T."/>
            <person name="Ryan C.M."/>
            <person name="Banfield J.F."/>
        </authorList>
    </citation>
    <scope>NUCLEOTIDE SEQUENCE [LARGE SCALE GENOMIC DNA]</scope>
</reference>
<organism evidence="1 2">
    <name type="scientific">Candidatus Harrisonbacteria bacterium CG10_big_fil_rev_8_21_14_0_10_40_38</name>
    <dbReference type="NCBI Taxonomy" id="1974583"/>
    <lineage>
        <taxon>Bacteria</taxon>
        <taxon>Candidatus Harrisoniibacteriota</taxon>
    </lineage>
</organism>
<dbReference type="Proteomes" id="UP000231157">
    <property type="component" value="Unassembled WGS sequence"/>
</dbReference>
<protein>
    <submittedName>
        <fullName evidence="1">Uncharacterized protein</fullName>
    </submittedName>
</protein>
<evidence type="ECO:0000313" key="2">
    <source>
        <dbReference type="Proteomes" id="UP000231157"/>
    </source>
</evidence>
<evidence type="ECO:0000313" key="1">
    <source>
        <dbReference type="EMBL" id="PIR89175.1"/>
    </source>
</evidence>
<accession>A0A2H0UTS5</accession>
<gene>
    <name evidence="1" type="ORF">COU07_02390</name>
</gene>